<dbReference type="InterPro" id="IPR014710">
    <property type="entry name" value="RmlC-like_jellyroll"/>
</dbReference>
<dbReference type="Gene3D" id="2.60.120.10">
    <property type="entry name" value="Jelly Rolls"/>
    <property type="match status" value="1"/>
</dbReference>
<reference evidence="3 4" key="1">
    <citation type="submission" date="2016-08" db="EMBL/GenBank/DDBJ databases">
        <title>A novel genetic cassette of butanologenic Thermoanaerobacterium thermosaccharolyticum that directly convert cellulose to butanol.</title>
        <authorList>
            <person name="Li T."/>
            <person name="He J."/>
        </authorList>
    </citation>
    <scope>NUCLEOTIDE SEQUENCE [LARGE SCALE GENOMIC DNA]</scope>
    <source>
        <strain evidence="3 4">TG57</strain>
    </source>
</reference>
<protein>
    <submittedName>
        <fullName evidence="3">Cupin 2 conserved barrel domain protein</fullName>
    </submittedName>
</protein>
<name>A0A223HZM4_THETR</name>
<dbReference type="RefSeq" id="WP_094397442.1">
    <property type="nucleotide sequence ID" value="NZ_CP016893.1"/>
</dbReference>
<dbReference type="PANTHER" id="PTHR35848:SF6">
    <property type="entry name" value="CUPIN TYPE-2 DOMAIN-CONTAINING PROTEIN"/>
    <property type="match status" value="1"/>
</dbReference>
<dbReference type="Proteomes" id="UP000214975">
    <property type="component" value="Chromosome"/>
</dbReference>
<dbReference type="PANTHER" id="PTHR35848">
    <property type="entry name" value="OXALATE-BINDING PROTEIN"/>
    <property type="match status" value="1"/>
</dbReference>
<dbReference type="Pfam" id="PF07883">
    <property type="entry name" value="Cupin_2"/>
    <property type="match status" value="1"/>
</dbReference>
<feature type="domain" description="Cupin type-2" evidence="2">
    <location>
        <begin position="56"/>
        <end position="120"/>
    </location>
</feature>
<evidence type="ECO:0000313" key="4">
    <source>
        <dbReference type="Proteomes" id="UP000214975"/>
    </source>
</evidence>
<dbReference type="EMBL" id="CP016893">
    <property type="protein sequence ID" value="AST57923.1"/>
    <property type="molecule type" value="Genomic_DNA"/>
</dbReference>
<evidence type="ECO:0000313" key="3">
    <source>
        <dbReference type="EMBL" id="AST57923.1"/>
    </source>
</evidence>
<proteinExistence type="predicted"/>
<organism evidence="3 4">
    <name type="scientific">Thermoanaerobacterium thermosaccharolyticum</name>
    <name type="common">Clostridium thermosaccharolyticum</name>
    <dbReference type="NCBI Taxonomy" id="1517"/>
    <lineage>
        <taxon>Bacteria</taxon>
        <taxon>Bacillati</taxon>
        <taxon>Bacillota</taxon>
        <taxon>Clostridia</taxon>
        <taxon>Thermoanaerobacterales</taxon>
        <taxon>Thermoanaerobacteraceae</taxon>
        <taxon>Thermoanaerobacterium</taxon>
    </lineage>
</organism>
<evidence type="ECO:0000256" key="1">
    <source>
        <dbReference type="ARBA" id="ARBA00022723"/>
    </source>
</evidence>
<accession>A0A223HZM4</accession>
<gene>
    <name evidence="3" type="ORF">Thert_01959</name>
</gene>
<sequence length="129" mass="14722">MKYLVNVNSKEPDTDATRSLRAWVKNREKTTLRDTYWLVDPENSPSRRLKMGYTIIYPTGTTTGHAHDEEEVYFVVQGEGVMVIGNDEFPIKPGDALYVPPREFHTTRQVGNIPLSVVWVTGKLDPEEI</sequence>
<dbReference type="GO" id="GO:0046872">
    <property type="term" value="F:metal ion binding"/>
    <property type="evidence" value="ECO:0007669"/>
    <property type="project" value="UniProtKB-KW"/>
</dbReference>
<dbReference type="AlphaFoldDB" id="A0A223HZM4"/>
<keyword evidence="1" id="KW-0479">Metal-binding</keyword>
<dbReference type="SUPFAM" id="SSF51182">
    <property type="entry name" value="RmlC-like cupins"/>
    <property type="match status" value="1"/>
</dbReference>
<dbReference type="InterPro" id="IPR011051">
    <property type="entry name" value="RmlC_Cupin_sf"/>
</dbReference>
<dbReference type="InterPro" id="IPR051610">
    <property type="entry name" value="GPI/OXD"/>
</dbReference>
<dbReference type="InterPro" id="IPR013096">
    <property type="entry name" value="Cupin_2"/>
</dbReference>
<evidence type="ECO:0000259" key="2">
    <source>
        <dbReference type="Pfam" id="PF07883"/>
    </source>
</evidence>